<dbReference type="PANTHER" id="PTHR45569:SF1">
    <property type="entry name" value="SENSOR PROTEIN KDPD"/>
    <property type="match status" value="1"/>
</dbReference>
<feature type="region of interest" description="Disordered" evidence="13">
    <location>
        <begin position="504"/>
        <end position="530"/>
    </location>
</feature>
<evidence type="ECO:0000256" key="11">
    <source>
        <dbReference type="ARBA" id="ARBA00023012"/>
    </source>
</evidence>
<dbReference type="InterPro" id="IPR036097">
    <property type="entry name" value="HisK_dim/P_sf"/>
</dbReference>
<dbReference type="PROSITE" id="PS50109">
    <property type="entry name" value="HIS_KIN"/>
    <property type="match status" value="1"/>
</dbReference>
<dbReference type="EMBL" id="JAGRPV010000001">
    <property type="protein sequence ID" value="MDI4644490.1"/>
    <property type="molecule type" value="Genomic_DNA"/>
</dbReference>
<evidence type="ECO:0000256" key="2">
    <source>
        <dbReference type="ARBA" id="ARBA00004141"/>
    </source>
</evidence>
<feature type="domain" description="Histidine kinase" evidence="15">
    <location>
        <begin position="287"/>
        <end position="502"/>
    </location>
</feature>
<dbReference type="CDD" id="cd00075">
    <property type="entry name" value="HATPase"/>
    <property type="match status" value="1"/>
</dbReference>
<dbReference type="SUPFAM" id="SSF55781">
    <property type="entry name" value="GAF domain-like"/>
    <property type="match status" value="1"/>
</dbReference>
<keyword evidence="10 14" id="KW-1133">Transmembrane helix</keyword>
<keyword evidence="8" id="KW-0418">Kinase</keyword>
<dbReference type="InterPro" id="IPR004358">
    <property type="entry name" value="Sig_transdc_His_kin-like_C"/>
</dbReference>
<dbReference type="InterPro" id="IPR003594">
    <property type="entry name" value="HATPase_dom"/>
</dbReference>
<keyword evidence="4" id="KW-0597">Phosphoprotein</keyword>
<reference evidence="16" key="1">
    <citation type="submission" date="2023-04" db="EMBL/GenBank/DDBJ databases">
        <title>Comparative genomic analysis of Cohnella hashimotonis sp. nov., isolated from the International Space Station.</title>
        <authorList>
            <person name="Venkateswaran K."/>
            <person name="Simpson A."/>
        </authorList>
    </citation>
    <scope>NUCLEOTIDE SEQUENCE</scope>
    <source>
        <strain evidence="16">F6_2S_P_1</strain>
    </source>
</reference>
<dbReference type="InterPro" id="IPR029016">
    <property type="entry name" value="GAF-like_dom_sf"/>
</dbReference>
<evidence type="ECO:0000256" key="7">
    <source>
        <dbReference type="ARBA" id="ARBA00022741"/>
    </source>
</evidence>
<protein>
    <recommendedName>
        <fullName evidence="3">histidine kinase</fullName>
        <ecNumber evidence="3">2.7.13.3</ecNumber>
    </recommendedName>
</protein>
<evidence type="ECO:0000256" key="3">
    <source>
        <dbReference type="ARBA" id="ARBA00012438"/>
    </source>
</evidence>
<keyword evidence="7" id="KW-0547">Nucleotide-binding</keyword>
<dbReference type="Pfam" id="PF02518">
    <property type="entry name" value="HATPase_c"/>
    <property type="match status" value="1"/>
</dbReference>
<dbReference type="Gene3D" id="1.10.287.130">
    <property type="match status" value="1"/>
</dbReference>
<comment type="subcellular location">
    <subcellularLocation>
        <location evidence="2">Membrane</location>
        <topology evidence="2">Multi-pass membrane protein</topology>
    </subcellularLocation>
</comment>
<dbReference type="Pfam" id="PF00512">
    <property type="entry name" value="HisKA"/>
    <property type="match status" value="1"/>
</dbReference>
<dbReference type="Gene3D" id="3.30.565.10">
    <property type="entry name" value="Histidine kinase-like ATPase, C-terminal domain"/>
    <property type="match status" value="1"/>
</dbReference>
<keyword evidence="5" id="KW-0808">Transferase</keyword>
<feature type="transmembrane region" description="Helical" evidence="14">
    <location>
        <begin position="89"/>
        <end position="110"/>
    </location>
</feature>
<evidence type="ECO:0000259" key="15">
    <source>
        <dbReference type="PROSITE" id="PS50109"/>
    </source>
</evidence>
<sequence length="530" mass="58370">MRNLQALWARWRPYASITLLVALMTVVMHVLGLAFDLVNIALIYLFPILVSAVWWGLRPAIYAAVLAIVALDFFFVPPTLSFSVADLRYLVSFAVYVAVAALTASLASRLKQQLLYAKQREAQTTALYTLSRQMNAITDVNVLLDNVSRQAAQSMGSEVAIYMPDAKGTLVLSHRSAADSDWGRGEAEKATAKLAFDHGEAIGYGSHTLRDAPGCYLPLRTEERVYGVLALNLKERKSLFTAGQREMLEALGGLAASAVARAKLAEEAKIAHLTAESERLRTAILDSVSHELRTPLAAIIGSATVLASDDAPFTSEDRKELSINIRDGALRMNRLVKNLLSMVQLESGMLRLRRNWCDVEDLVGVTLAQVQDYKEHRKFRVRLPEHVPLVSGDEVLLEQMLANVVGNAIKYSPDYSEIDIAVSFDSDTLVIAVADQGIGLAEEEYGRIFDKFYRADATRQVTGTGLGLAICKGIAELHGGTISGRRNEPHGTVMTIALPLGDAGERQDRRDWQDRQDRLKEQETENDGDE</sequence>
<dbReference type="InterPro" id="IPR038318">
    <property type="entry name" value="KdpD_sf"/>
</dbReference>
<keyword evidence="11" id="KW-0902">Two-component regulatory system</keyword>
<evidence type="ECO:0000313" key="17">
    <source>
        <dbReference type="Proteomes" id="UP001161691"/>
    </source>
</evidence>
<name>A0ABT6TCE3_9BACL</name>
<evidence type="ECO:0000256" key="10">
    <source>
        <dbReference type="ARBA" id="ARBA00022989"/>
    </source>
</evidence>
<keyword evidence="12 14" id="KW-0472">Membrane</keyword>
<evidence type="ECO:0000256" key="4">
    <source>
        <dbReference type="ARBA" id="ARBA00022553"/>
    </source>
</evidence>
<dbReference type="Gene3D" id="3.30.450.40">
    <property type="match status" value="1"/>
</dbReference>
<evidence type="ECO:0000256" key="6">
    <source>
        <dbReference type="ARBA" id="ARBA00022692"/>
    </source>
</evidence>
<dbReference type="PANTHER" id="PTHR45569">
    <property type="entry name" value="SENSOR PROTEIN KDPD"/>
    <property type="match status" value="1"/>
</dbReference>
<dbReference type="InterPro" id="IPR003661">
    <property type="entry name" value="HisK_dim/P_dom"/>
</dbReference>
<comment type="caution">
    <text evidence="16">The sequence shown here is derived from an EMBL/GenBank/DDBJ whole genome shotgun (WGS) entry which is preliminary data.</text>
</comment>
<evidence type="ECO:0000256" key="9">
    <source>
        <dbReference type="ARBA" id="ARBA00022840"/>
    </source>
</evidence>
<organism evidence="16 17">
    <name type="scientific">Cohnella hashimotonis</name>
    <dbReference type="NCBI Taxonomy" id="2826895"/>
    <lineage>
        <taxon>Bacteria</taxon>
        <taxon>Bacillati</taxon>
        <taxon>Bacillota</taxon>
        <taxon>Bacilli</taxon>
        <taxon>Bacillales</taxon>
        <taxon>Paenibacillaceae</taxon>
        <taxon>Cohnella</taxon>
    </lineage>
</organism>
<dbReference type="EC" id="2.7.13.3" evidence="3"/>
<dbReference type="PRINTS" id="PR00344">
    <property type="entry name" value="BCTRLSENSOR"/>
</dbReference>
<keyword evidence="6 14" id="KW-0812">Transmembrane</keyword>
<evidence type="ECO:0000256" key="12">
    <source>
        <dbReference type="ARBA" id="ARBA00023136"/>
    </source>
</evidence>
<proteinExistence type="predicted"/>
<evidence type="ECO:0000256" key="1">
    <source>
        <dbReference type="ARBA" id="ARBA00000085"/>
    </source>
</evidence>
<dbReference type="CDD" id="cd00082">
    <property type="entry name" value="HisKA"/>
    <property type="match status" value="1"/>
</dbReference>
<feature type="transmembrane region" description="Helical" evidence="14">
    <location>
        <begin position="37"/>
        <end position="55"/>
    </location>
</feature>
<dbReference type="InterPro" id="IPR052023">
    <property type="entry name" value="Histidine_kinase_KdpD"/>
</dbReference>
<dbReference type="RefSeq" id="WP_282907490.1">
    <property type="nucleotide sequence ID" value="NZ_JAGRPV010000001.1"/>
</dbReference>
<dbReference type="Gene3D" id="1.20.120.620">
    <property type="entry name" value="Backbone structure of the membrane domain of e. Coli histidine kinase receptor kdpd"/>
    <property type="match status" value="1"/>
</dbReference>
<evidence type="ECO:0000256" key="8">
    <source>
        <dbReference type="ARBA" id="ARBA00022777"/>
    </source>
</evidence>
<comment type="catalytic activity">
    <reaction evidence="1">
        <text>ATP + protein L-histidine = ADP + protein N-phospho-L-histidine.</text>
        <dbReference type="EC" id="2.7.13.3"/>
    </reaction>
</comment>
<dbReference type="Pfam" id="PF13492">
    <property type="entry name" value="GAF_3"/>
    <property type="match status" value="1"/>
</dbReference>
<dbReference type="SUPFAM" id="SSF55874">
    <property type="entry name" value="ATPase domain of HSP90 chaperone/DNA topoisomerase II/histidine kinase"/>
    <property type="match status" value="1"/>
</dbReference>
<dbReference type="InterPro" id="IPR036890">
    <property type="entry name" value="HATPase_C_sf"/>
</dbReference>
<dbReference type="SMART" id="SM00388">
    <property type="entry name" value="HisKA"/>
    <property type="match status" value="1"/>
</dbReference>
<dbReference type="SUPFAM" id="SSF47384">
    <property type="entry name" value="Homodimeric domain of signal transducing histidine kinase"/>
    <property type="match status" value="1"/>
</dbReference>
<feature type="compositionally biased region" description="Basic and acidic residues" evidence="13">
    <location>
        <begin position="504"/>
        <end position="523"/>
    </location>
</feature>
<dbReference type="SMART" id="SM00387">
    <property type="entry name" value="HATPase_c"/>
    <property type="match status" value="1"/>
</dbReference>
<dbReference type="Proteomes" id="UP001161691">
    <property type="component" value="Unassembled WGS sequence"/>
</dbReference>
<evidence type="ECO:0000256" key="13">
    <source>
        <dbReference type="SAM" id="MobiDB-lite"/>
    </source>
</evidence>
<feature type="transmembrane region" description="Helical" evidence="14">
    <location>
        <begin position="12"/>
        <end position="31"/>
    </location>
</feature>
<accession>A0ABT6TCE3</accession>
<evidence type="ECO:0000256" key="5">
    <source>
        <dbReference type="ARBA" id="ARBA00022679"/>
    </source>
</evidence>
<dbReference type="InterPro" id="IPR003018">
    <property type="entry name" value="GAF"/>
</dbReference>
<feature type="transmembrane region" description="Helical" evidence="14">
    <location>
        <begin position="60"/>
        <end position="77"/>
    </location>
</feature>
<evidence type="ECO:0000313" key="16">
    <source>
        <dbReference type="EMBL" id="MDI4644490.1"/>
    </source>
</evidence>
<gene>
    <name evidence="16" type="ORF">KB449_05920</name>
</gene>
<dbReference type="InterPro" id="IPR025201">
    <property type="entry name" value="KdpD_TM"/>
</dbReference>
<keyword evidence="17" id="KW-1185">Reference proteome</keyword>
<keyword evidence="9" id="KW-0067">ATP-binding</keyword>
<dbReference type="InterPro" id="IPR005467">
    <property type="entry name" value="His_kinase_dom"/>
</dbReference>
<evidence type="ECO:0000256" key="14">
    <source>
        <dbReference type="SAM" id="Phobius"/>
    </source>
</evidence>
<dbReference type="Pfam" id="PF13493">
    <property type="entry name" value="DUF4118"/>
    <property type="match status" value="1"/>
</dbReference>